<dbReference type="InterPro" id="IPR029045">
    <property type="entry name" value="ClpP/crotonase-like_dom_sf"/>
</dbReference>
<keyword evidence="12" id="KW-0511">Multifunctional enzyme</keyword>
<gene>
    <name evidence="17" type="ORF">SAMN04488568_101174</name>
</gene>
<evidence type="ECO:0000313" key="17">
    <source>
        <dbReference type="EMBL" id="SDL64400.1"/>
    </source>
</evidence>
<keyword evidence="9" id="KW-0576">Peroxisome</keyword>
<dbReference type="SUPFAM" id="SSF52096">
    <property type="entry name" value="ClpP/crotonase"/>
    <property type="match status" value="1"/>
</dbReference>
<evidence type="ECO:0000256" key="4">
    <source>
        <dbReference type="ARBA" id="ARBA00022832"/>
    </source>
</evidence>
<dbReference type="GO" id="GO:0016853">
    <property type="term" value="F:isomerase activity"/>
    <property type="evidence" value="ECO:0007669"/>
    <property type="project" value="UniProtKB-KW"/>
</dbReference>
<keyword evidence="6" id="KW-0560">Oxidoreductase</keyword>
<dbReference type="FunFam" id="3.40.50.720:FF:000009">
    <property type="entry name" value="Fatty oxidation complex, alpha subunit"/>
    <property type="match status" value="1"/>
</dbReference>
<keyword evidence="11" id="KW-0456">Lyase</keyword>
<evidence type="ECO:0000256" key="8">
    <source>
        <dbReference type="ARBA" id="ARBA00023098"/>
    </source>
</evidence>
<dbReference type="InterPro" id="IPR001753">
    <property type="entry name" value="Enoyl-CoA_hydra/iso"/>
</dbReference>
<evidence type="ECO:0000256" key="11">
    <source>
        <dbReference type="ARBA" id="ARBA00023239"/>
    </source>
</evidence>
<dbReference type="AlphaFoldDB" id="A0A1G9LR16"/>
<evidence type="ECO:0000259" key="15">
    <source>
        <dbReference type="Pfam" id="PF00725"/>
    </source>
</evidence>
<dbReference type="Pfam" id="PF00378">
    <property type="entry name" value="ECH_1"/>
    <property type="match status" value="1"/>
</dbReference>
<dbReference type="InterPro" id="IPR006176">
    <property type="entry name" value="3-OHacyl-CoA_DH_NAD-bd"/>
</dbReference>
<dbReference type="FunFam" id="1.10.1040.50:FF:000006">
    <property type="entry name" value="Peroxisomal bifunctional enzyme"/>
    <property type="match status" value="1"/>
</dbReference>
<dbReference type="Gene3D" id="1.10.1040.50">
    <property type="match status" value="1"/>
</dbReference>
<dbReference type="CDD" id="cd06558">
    <property type="entry name" value="crotonase-like"/>
    <property type="match status" value="1"/>
</dbReference>
<dbReference type="OrthoDB" id="9771883at2"/>
<evidence type="ECO:0000256" key="2">
    <source>
        <dbReference type="ARBA" id="ARBA00005005"/>
    </source>
</evidence>
<dbReference type="SUPFAM" id="SSF51735">
    <property type="entry name" value="NAD(P)-binding Rossmann-fold domains"/>
    <property type="match status" value="1"/>
</dbReference>
<name>A0A1G9LR16_9PROT</name>
<dbReference type="InterPro" id="IPR036291">
    <property type="entry name" value="NAD(P)-bd_dom_sf"/>
</dbReference>
<keyword evidence="10" id="KW-0413">Isomerase</keyword>
<comment type="catalytic activity">
    <reaction evidence="13">
        <text>a (3S)-3-hydroxyacyl-CoA + NAD(+) = a 3-oxoacyl-CoA + NADH + H(+)</text>
        <dbReference type="Rhea" id="RHEA:22432"/>
        <dbReference type="ChEBI" id="CHEBI:15378"/>
        <dbReference type="ChEBI" id="CHEBI:57318"/>
        <dbReference type="ChEBI" id="CHEBI:57540"/>
        <dbReference type="ChEBI" id="CHEBI:57945"/>
        <dbReference type="ChEBI" id="CHEBI:90726"/>
        <dbReference type="EC" id="1.1.1.35"/>
    </reaction>
</comment>
<comment type="similarity">
    <text evidence="3">In the N-terminal section; belongs to the enoyl-CoA hydratase/isomerase family.</text>
</comment>
<dbReference type="InterPro" id="IPR018376">
    <property type="entry name" value="Enoyl-CoA_hyd/isom_CS"/>
</dbReference>
<evidence type="ECO:0000256" key="13">
    <source>
        <dbReference type="ARBA" id="ARBA00049556"/>
    </source>
</evidence>
<dbReference type="PANTHER" id="PTHR23309:SF51">
    <property type="entry name" value="3-HYDROXYACYL-COA DEHYDROGENASE-RELATED"/>
    <property type="match status" value="1"/>
</dbReference>
<dbReference type="Pfam" id="PF02737">
    <property type="entry name" value="3HCDH_N"/>
    <property type="match status" value="1"/>
</dbReference>
<dbReference type="EMBL" id="FNHG01000001">
    <property type="protein sequence ID" value="SDL64400.1"/>
    <property type="molecule type" value="Genomic_DNA"/>
</dbReference>
<evidence type="ECO:0000256" key="5">
    <source>
        <dbReference type="ARBA" id="ARBA00022963"/>
    </source>
</evidence>
<feature type="domain" description="3-hydroxyacyl-CoA dehydrogenase C-terminal" evidence="15">
    <location>
        <begin position="603"/>
        <end position="685"/>
    </location>
</feature>
<dbReference type="GO" id="GO:0070403">
    <property type="term" value="F:NAD+ binding"/>
    <property type="evidence" value="ECO:0007669"/>
    <property type="project" value="InterPro"/>
</dbReference>
<reference evidence="17 18" key="1">
    <citation type="submission" date="2016-10" db="EMBL/GenBank/DDBJ databases">
        <authorList>
            <person name="de Groot N.N."/>
        </authorList>
    </citation>
    <scope>NUCLEOTIDE SEQUENCE [LARGE SCALE GENOMIC DNA]</scope>
    <source>
        <strain evidence="17 18">DSM 16077</strain>
    </source>
</reference>
<evidence type="ECO:0000256" key="1">
    <source>
        <dbReference type="ARBA" id="ARBA00004275"/>
    </source>
</evidence>
<evidence type="ECO:0000256" key="10">
    <source>
        <dbReference type="ARBA" id="ARBA00023235"/>
    </source>
</evidence>
<accession>A0A1G9LR16</accession>
<dbReference type="GO" id="GO:0006635">
    <property type="term" value="P:fatty acid beta-oxidation"/>
    <property type="evidence" value="ECO:0007669"/>
    <property type="project" value="UniProtKB-UniPathway"/>
</dbReference>
<evidence type="ECO:0000256" key="7">
    <source>
        <dbReference type="ARBA" id="ARBA00023027"/>
    </source>
</evidence>
<dbReference type="Proteomes" id="UP000199759">
    <property type="component" value="Unassembled WGS sequence"/>
</dbReference>
<dbReference type="PROSITE" id="PS00166">
    <property type="entry name" value="ENOYL_COA_HYDRATASE"/>
    <property type="match status" value="1"/>
</dbReference>
<evidence type="ECO:0000256" key="9">
    <source>
        <dbReference type="ARBA" id="ARBA00023140"/>
    </source>
</evidence>
<dbReference type="PANTHER" id="PTHR23309">
    <property type="entry name" value="3-HYDROXYACYL-COA DEHYROGENASE"/>
    <property type="match status" value="1"/>
</dbReference>
<dbReference type="Gene3D" id="3.90.226.10">
    <property type="entry name" value="2-enoyl-CoA Hydratase, Chain A, domain 1"/>
    <property type="match status" value="1"/>
</dbReference>
<feature type="domain" description="3-hydroxyacyl-CoA dehydrogenase C-terminal" evidence="15">
    <location>
        <begin position="474"/>
        <end position="567"/>
    </location>
</feature>
<evidence type="ECO:0000256" key="12">
    <source>
        <dbReference type="ARBA" id="ARBA00023268"/>
    </source>
</evidence>
<keyword evidence="8" id="KW-0443">Lipid metabolism</keyword>
<evidence type="ECO:0000256" key="6">
    <source>
        <dbReference type="ARBA" id="ARBA00023002"/>
    </source>
</evidence>
<dbReference type="GO" id="GO:0003857">
    <property type="term" value="F:(3S)-3-hydroxyacyl-CoA dehydrogenase (NAD+) activity"/>
    <property type="evidence" value="ECO:0007669"/>
    <property type="project" value="UniProtKB-EC"/>
</dbReference>
<proteinExistence type="inferred from homology"/>
<dbReference type="UniPathway" id="UPA00659"/>
<feature type="domain" description="3-hydroxyacyl-CoA dehydrogenase NAD binding" evidence="16">
    <location>
        <begin position="295"/>
        <end position="471"/>
    </location>
</feature>
<dbReference type="Gene3D" id="3.40.50.720">
    <property type="entry name" value="NAD(P)-binding Rossmann-like Domain"/>
    <property type="match status" value="1"/>
</dbReference>
<keyword evidence="18" id="KW-1185">Reference proteome</keyword>
<evidence type="ECO:0000256" key="14">
    <source>
        <dbReference type="RuleBase" id="RU003707"/>
    </source>
</evidence>
<dbReference type="STRING" id="144026.SAMN04488568_101174"/>
<organism evidence="17 18">
    <name type="scientific">Maricaulis salignorans</name>
    <dbReference type="NCBI Taxonomy" id="144026"/>
    <lineage>
        <taxon>Bacteria</taxon>
        <taxon>Pseudomonadati</taxon>
        <taxon>Pseudomonadota</taxon>
        <taxon>Alphaproteobacteria</taxon>
        <taxon>Maricaulales</taxon>
        <taxon>Maricaulaceae</taxon>
        <taxon>Maricaulis</taxon>
    </lineage>
</organism>
<evidence type="ECO:0000259" key="16">
    <source>
        <dbReference type="Pfam" id="PF02737"/>
    </source>
</evidence>
<keyword evidence="4" id="KW-0276">Fatty acid metabolism</keyword>
<comment type="subcellular location">
    <subcellularLocation>
        <location evidence="1">Peroxisome</location>
    </subcellularLocation>
</comment>
<sequence>MNSVSYQAVGEIGVITVHYPPVNALSLAVRTGLGESLARANADPDIKAILIRCDGKTFIAGADIKELQKGWHLKNPTLGEIQAMLETGKPSIAAIHGTALGGGYELALTCHARIALNDAAIGLPEVKLGLLPGAGGTQRLTRLCGPAAALDIIVSGRQVPASEALQLGAIDAIVTDLDEAALTFARDFAARPAPAPVIARNEAIAGIDPDIFAAARKQAARKSRGAEAPLAIIACIEQACELTPAEGLRFERAEFDGLFGSDQHKALTHYFFAEREARKIPGLPGELAAVRIERAGVIGTGTMGRGIAVVLANAGIEVRLVDTNSDAAKLGMEAIKGIYDGSAARGIQTRDAADAALKRIKLGGYEDLGEVDLVVEAAPEIMELKRTIFARLDASTPPRAILATNTSSLDIDSIAAATARPERVIGAHFFSPAHIMKLLELVRGTTTGPEAIAAMMSLAARLGKTPVLAGNCDGFIGNRMLQYYTGQSEFLMEHGIAPERIDAVAERFGMPMGPVALRDLAGIDVSVLVRKERMKTLPEGERMSPILERMVEAGRFGRKNGKGFYRYEGGERSPAPQAAAIIAGVASDLGIPAREFSDEEIRDRLFMPLVNEGAKELEDGIAIRAGDIDVAWVNGYGFPRWRGGPMFWGQSVGFDKVAELAREFGERYGPRWRPTPLLETMVRDGVATWREAGY</sequence>
<evidence type="ECO:0000256" key="3">
    <source>
        <dbReference type="ARBA" id="ARBA00008750"/>
    </source>
</evidence>
<dbReference type="RefSeq" id="WP_091765309.1">
    <property type="nucleotide sequence ID" value="NZ_FNHG01000001.1"/>
</dbReference>
<dbReference type="InterPro" id="IPR008927">
    <property type="entry name" value="6-PGluconate_DH-like_C_sf"/>
</dbReference>
<evidence type="ECO:0000313" key="18">
    <source>
        <dbReference type="Proteomes" id="UP000199759"/>
    </source>
</evidence>
<dbReference type="SUPFAM" id="SSF48179">
    <property type="entry name" value="6-phosphogluconate dehydrogenase C-terminal domain-like"/>
    <property type="match status" value="2"/>
</dbReference>
<keyword evidence="5" id="KW-0442">Lipid degradation</keyword>
<comment type="pathway">
    <text evidence="2">Lipid metabolism; fatty acid beta-oxidation.</text>
</comment>
<keyword evidence="7" id="KW-0520">NAD</keyword>
<comment type="similarity">
    <text evidence="14">Belongs to the enoyl-CoA hydratase/isomerase family.</text>
</comment>
<protein>
    <submittedName>
        <fullName evidence="17">3-hydroxyacyl-CoA dehydrogenase</fullName>
    </submittedName>
</protein>
<dbReference type="GO" id="GO:0004300">
    <property type="term" value="F:enoyl-CoA hydratase activity"/>
    <property type="evidence" value="ECO:0007669"/>
    <property type="project" value="UniProtKB-ARBA"/>
</dbReference>
<dbReference type="Pfam" id="PF00725">
    <property type="entry name" value="3HCDH"/>
    <property type="match status" value="2"/>
</dbReference>
<dbReference type="InterPro" id="IPR006108">
    <property type="entry name" value="3HC_DH_C"/>
</dbReference>